<organism evidence="1 2">
    <name type="scientific">Armillaria tabescens</name>
    <name type="common">Ringless honey mushroom</name>
    <name type="synonym">Agaricus tabescens</name>
    <dbReference type="NCBI Taxonomy" id="1929756"/>
    <lineage>
        <taxon>Eukaryota</taxon>
        <taxon>Fungi</taxon>
        <taxon>Dikarya</taxon>
        <taxon>Basidiomycota</taxon>
        <taxon>Agaricomycotina</taxon>
        <taxon>Agaricomycetes</taxon>
        <taxon>Agaricomycetidae</taxon>
        <taxon>Agaricales</taxon>
        <taxon>Marasmiineae</taxon>
        <taxon>Physalacriaceae</taxon>
        <taxon>Desarmillaria</taxon>
    </lineage>
</organism>
<name>A0AA39N381_ARMTA</name>
<dbReference type="GeneID" id="85353293"/>
<sequence length="327" mass="36677">MLRNSKQKDAEEKTQLISLKGQCPRKRQRWPESLITTILGAGGFRGGPRGLSADHFRFRLDNESDCADANFPVTQAERDELLIRTPENLRAVGILYGPECQTSDDCFNDPLPCRLGSTLMAAEAPDELQEQNCFVDLVAELVWFTDCKRLHNAPDAFLNRGRDFDESWCIPPKRLRTSLKETMSSSCSDLRKKERLKISVRGDPNDWKRTSTLPMISSYHDVHAHVVVIVGHGLTRVYKTTSTANYWYTSLTINGPADDPVVGGIGRTLVGMVGRREEREGEEERDLMCLYRDGGTNDAWDGAQYDVSRIIVVDVTLAVVVRGRAAT</sequence>
<dbReference type="RefSeq" id="XP_060329259.1">
    <property type="nucleotide sequence ID" value="XM_060469745.1"/>
</dbReference>
<dbReference type="EMBL" id="JAUEPS010000024">
    <property type="protein sequence ID" value="KAK0455749.1"/>
    <property type="molecule type" value="Genomic_DNA"/>
</dbReference>
<dbReference type="Proteomes" id="UP001175211">
    <property type="component" value="Unassembled WGS sequence"/>
</dbReference>
<keyword evidence="2" id="KW-1185">Reference proteome</keyword>
<proteinExistence type="predicted"/>
<evidence type="ECO:0000313" key="2">
    <source>
        <dbReference type="Proteomes" id="UP001175211"/>
    </source>
</evidence>
<dbReference type="AlphaFoldDB" id="A0AA39N381"/>
<gene>
    <name evidence="1" type="ORF">EV420DRAFT_1481189</name>
</gene>
<protein>
    <submittedName>
        <fullName evidence="1">Uncharacterized protein</fullName>
    </submittedName>
</protein>
<accession>A0AA39N381</accession>
<reference evidence="1" key="1">
    <citation type="submission" date="2023-06" db="EMBL/GenBank/DDBJ databases">
        <authorList>
            <consortium name="Lawrence Berkeley National Laboratory"/>
            <person name="Ahrendt S."/>
            <person name="Sahu N."/>
            <person name="Indic B."/>
            <person name="Wong-Bajracharya J."/>
            <person name="Merenyi Z."/>
            <person name="Ke H.-M."/>
            <person name="Monk M."/>
            <person name="Kocsube S."/>
            <person name="Drula E."/>
            <person name="Lipzen A."/>
            <person name="Balint B."/>
            <person name="Henrissat B."/>
            <person name="Andreopoulos B."/>
            <person name="Martin F.M."/>
            <person name="Harder C.B."/>
            <person name="Rigling D."/>
            <person name="Ford K.L."/>
            <person name="Foster G.D."/>
            <person name="Pangilinan J."/>
            <person name="Papanicolaou A."/>
            <person name="Barry K."/>
            <person name="LaButti K."/>
            <person name="Viragh M."/>
            <person name="Koriabine M."/>
            <person name="Yan M."/>
            <person name="Riley R."/>
            <person name="Champramary S."/>
            <person name="Plett K.L."/>
            <person name="Tsai I.J."/>
            <person name="Slot J."/>
            <person name="Sipos G."/>
            <person name="Plett J."/>
            <person name="Nagy L.G."/>
            <person name="Grigoriev I.V."/>
        </authorList>
    </citation>
    <scope>NUCLEOTIDE SEQUENCE</scope>
    <source>
        <strain evidence="1">CCBAS 213</strain>
    </source>
</reference>
<comment type="caution">
    <text evidence="1">The sequence shown here is derived from an EMBL/GenBank/DDBJ whole genome shotgun (WGS) entry which is preliminary data.</text>
</comment>
<evidence type="ECO:0000313" key="1">
    <source>
        <dbReference type="EMBL" id="KAK0455749.1"/>
    </source>
</evidence>